<reference evidence="1" key="1">
    <citation type="submission" date="2020-03" db="EMBL/GenBank/DDBJ databases">
        <title>The deep terrestrial virosphere.</title>
        <authorList>
            <person name="Holmfeldt K."/>
            <person name="Nilsson E."/>
            <person name="Simone D."/>
            <person name="Lopez-Fernandez M."/>
            <person name="Wu X."/>
            <person name="de Brujin I."/>
            <person name="Lundin D."/>
            <person name="Andersson A."/>
            <person name="Bertilsson S."/>
            <person name="Dopson M."/>
        </authorList>
    </citation>
    <scope>NUCLEOTIDE SEQUENCE</scope>
    <source>
        <strain evidence="1">MM415A01331</strain>
    </source>
</reference>
<organism evidence="1">
    <name type="scientific">viral metagenome</name>
    <dbReference type="NCBI Taxonomy" id="1070528"/>
    <lineage>
        <taxon>unclassified sequences</taxon>
        <taxon>metagenomes</taxon>
        <taxon>organismal metagenomes</taxon>
    </lineage>
</organism>
<gene>
    <name evidence="1" type="ORF">MM415A01331_0003</name>
</gene>
<accession>A0A6M3K4N7</accession>
<dbReference type="AlphaFoldDB" id="A0A6M3K4N7"/>
<dbReference type="EMBL" id="MT142275">
    <property type="protein sequence ID" value="QJA77293.1"/>
    <property type="molecule type" value="Genomic_DNA"/>
</dbReference>
<name>A0A6M3K4N7_9ZZZZ</name>
<proteinExistence type="predicted"/>
<evidence type="ECO:0000313" key="1">
    <source>
        <dbReference type="EMBL" id="QJA77293.1"/>
    </source>
</evidence>
<sequence>MAKTLSPLIIDAITRQDIKYKRTLTIGNYDISNYLIDSNRSFSREFGSAQATFRLNNGDGRFGDGGVNEINIGDIVSYSVYYGVDLTQEFKKFYGFVNQRSISKSSNERNINIICLDYISCTQFMDIDLEVEGTKVLVENETLTPNYLASPNDTLAQVFDFANNGLADNPLPIILIKNKGTAEEDPQYDGFEISYNEGQLKLGFPLSAKDNYDIIATSYYFYTRGIYTEDVLKEILCEPDGYGTYLFKETTEQAFIDNHLIETFQNAEGAVSDTMIPNYTASNIIIETTLTTDVILGATSISVVSTSGFPTVGSGTINGDTFSWTGKTGTTLTGIPSTGSYSLKAHKNTSYVEYSETYSAGRVWYLRYSNLISDHGAGDFTIPGGTFNYLDKRSGRIILDSAITTTSIVKCNANYSFYTLQSNGIQINRISFRSREMENRFEAIKKLKEYCPPNYVIYTRGDNKIWAKLMSQRSVADFTLQLVTSLNYLEDEDLYTRVIFYGKNINPTNLMLGGGCDFVGTGETYKAIASNSELSLLREEGNFYIYGSPVSGIGEITANLIKPKVYVNSVEIDNTSHRIVSQAVVLETVTKTETTQKSGGK</sequence>
<protein>
    <submittedName>
        <fullName evidence="1">Uncharacterized protein</fullName>
    </submittedName>
</protein>